<reference evidence="2" key="1">
    <citation type="submission" date="2019-05" db="EMBL/GenBank/DDBJ databases">
        <authorList>
            <person name="Piombo E."/>
        </authorList>
    </citation>
    <scope>NUCLEOTIDE SEQUENCE</scope>
    <source>
        <strain evidence="2">C2S</strain>
    </source>
</reference>
<comment type="caution">
    <text evidence="2">The sequence shown here is derived from an EMBL/GenBank/DDBJ whole genome shotgun (WGS) entry which is preliminary data.</text>
</comment>
<dbReference type="AlphaFoldDB" id="A0A9Q9U4C1"/>
<gene>
    <name evidence="2" type="ORF">C2S_246</name>
</gene>
<dbReference type="CDD" id="cd00067">
    <property type="entry name" value="GAL4"/>
    <property type="match status" value="1"/>
</dbReference>
<proteinExistence type="predicted"/>
<evidence type="ECO:0000313" key="2">
    <source>
        <dbReference type="EMBL" id="VTT55377.1"/>
    </source>
</evidence>
<dbReference type="InterPro" id="IPR036864">
    <property type="entry name" value="Zn2-C6_fun-type_DNA-bd_sf"/>
</dbReference>
<accession>A0A9Q9U4C1</accession>
<keyword evidence="1" id="KW-0539">Nucleus</keyword>
<organism evidence="2 3">
    <name type="scientific">Fusarium fujikuroi</name>
    <name type="common">Bakanae and foot rot disease fungus</name>
    <name type="synonym">Gibberella fujikuroi</name>
    <dbReference type="NCBI Taxonomy" id="5127"/>
    <lineage>
        <taxon>Eukaryota</taxon>
        <taxon>Fungi</taxon>
        <taxon>Dikarya</taxon>
        <taxon>Ascomycota</taxon>
        <taxon>Pezizomycotina</taxon>
        <taxon>Sordariomycetes</taxon>
        <taxon>Hypocreomycetidae</taxon>
        <taxon>Hypocreales</taxon>
        <taxon>Nectriaceae</taxon>
        <taxon>Fusarium</taxon>
        <taxon>Fusarium fujikuroi species complex</taxon>
    </lineage>
</organism>
<evidence type="ECO:0008006" key="4">
    <source>
        <dbReference type="Google" id="ProtNLM"/>
    </source>
</evidence>
<dbReference type="GO" id="GO:0008270">
    <property type="term" value="F:zinc ion binding"/>
    <property type="evidence" value="ECO:0007669"/>
    <property type="project" value="InterPro"/>
</dbReference>
<dbReference type="EMBL" id="CABFJX010000001">
    <property type="protein sequence ID" value="VTT55377.1"/>
    <property type="molecule type" value="Genomic_DNA"/>
</dbReference>
<sequence>MSFTAFNSYQLDTSDILDAPGIEPSNDYYQFSPFNTCQVPGMAQYGMNSAEDLQEVEESKSNARLKLVSSLSHVQLGALRFMPLTSFSEQCRHRKIRCIASSSDAQARCVSCVRLKKECSSYLTGQSSTEGSSLVRIARFSPGPDPGLLPYNPARNSETVDRYLDGIKSSLNPSEIRPTPPVVPVSTGIPWTDGFAPDMRVSTVANPANLIMRSQSLPGKSGRVLGQDLNSNAAGFDSTQGAQLSEAPAMSQFSTLAEMSSPSTSSVSDSANPLFHPDFGIPWDSNSHALPMRFMPGLSDSANMGDMFIGGGGDVFDFNSGPGPSTNQPLPLQVNPVIQGRSQSLPYNGYAVNTYWE</sequence>
<name>A0A9Q9U4C1_FUSFU</name>
<evidence type="ECO:0000313" key="3">
    <source>
        <dbReference type="Proteomes" id="UP000760494"/>
    </source>
</evidence>
<dbReference type="InterPro" id="IPR001138">
    <property type="entry name" value="Zn2Cys6_DnaBD"/>
</dbReference>
<dbReference type="GO" id="GO:0000981">
    <property type="term" value="F:DNA-binding transcription factor activity, RNA polymerase II-specific"/>
    <property type="evidence" value="ECO:0007669"/>
    <property type="project" value="InterPro"/>
</dbReference>
<dbReference type="SUPFAM" id="SSF57701">
    <property type="entry name" value="Zn2/Cys6 DNA-binding domain"/>
    <property type="match status" value="1"/>
</dbReference>
<dbReference type="Proteomes" id="UP000760494">
    <property type="component" value="Unassembled WGS sequence"/>
</dbReference>
<evidence type="ECO:0000256" key="1">
    <source>
        <dbReference type="ARBA" id="ARBA00023242"/>
    </source>
</evidence>
<protein>
    <recommendedName>
        <fullName evidence="4">Zn(2)-C6 fungal-type domain-containing protein</fullName>
    </recommendedName>
</protein>